<evidence type="ECO:0000313" key="2">
    <source>
        <dbReference type="Proteomes" id="UP001165064"/>
    </source>
</evidence>
<reference evidence="1" key="1">
    <citation type="submission" date="2023-04" db="EMBL/GenBank/DDBJ databases">
        <title>Ambrosiozyma monospora NBRC 10751.</title>
        <authorList>
            <person name="Ichikawa N."/>
            <person name="Sato H."/>
            <person name="Tonouchi N."/>
        </authorList>
    </citation>
    <scope>NUCLEOTIDE SEQUENCE</scope>
    <source>
        <strain evidence="1">NBRC 10751</strain>
    </source>
</reference>
<protein>
    <submittedName>
        <fullName evidence="1">Unnamed protein product</fullName>
    </submittedName>
</protein>
<accession>A0ACB5U022</accession>
<evidence type="ECO:0000313" key="1">
    <source>
        <dbReference type="EMBL" id="GME98805.1"/>
    </source>
</evidence>
<sequence>MATFKDRLYVKATPQPHPIEKLNSMSNETFFVSTLPDIPEPCEKLKKLLSGYQETSQKRRFYTKKVTKKKKLKKQSLNNGFMAFRSYYSKHISKFNIQTSLSRHLADLWKEEKHQHVWQRYAEEYNRSKTNLLFVRWLEESTGNLPQADEIDHTFKQVYVASNTIVEDVYSFQ</sequence>
<gene>
    <name evidence="1" type="ORF">Amon02_001052600</name>
</gene>
<organism evidence="1 2">
    <name type="scientific">Ambrosiozyma monospora</name>
    <name type="common">Yeast</name>
    <name type="synonym">Endomycopsis monosporus</name>
    <dbReference type="NCBI Taxonomy" id="43982"/>
    <lineage>
        <taxon>Eukaryota</taxon>
        <taxon>Fungi</taxon>
        <taxon>Dikarya</taxon>
        <taxon>Ascomycota</taxon>
        <taxon>Saccharomycotina</taxon>
        <taxon>Pichiomycetes</taxon>
        <taxon>Pichiales</taxon>
        <taxon>Pichiaceae</taxon>
        <taxon>Ambrosiozyma</taxon>
    </lineage>
</organism>
<dbReference type="EMBL" id="BSXS01010739">
    <property type="protein sequence ID" value="GME98805.1"/>
    <property type="molecule type" value="Genomic_DNA"/>
</dbReference>
<name>A0ACB5U022_AMBMO</name>
<dbReference type="Proteomes" id="UP001165064">
    <property type="component" value="Unassembled WGS sequence"/>
</dbReference>
<comment type="caution">
    <text evidence="1">The sequence shown here is derived from an EMBL/GenBank/DDBJ whole genome shotgun (WGS) entry which is preliminary data.</text>
</comment>
<proteinExistence type="predicted"/>
<keyword evidence="2" id="KW-1185">Reference proteome</keyword>